<dbReference type="PANTHER" id="PTHR39338">
    <property type="entry name" value="BLL5662 PROTEIN-RELATED"/>
    <property type="match status" value="1"/>
</dbReference>
<dbReference type="Pfam" id="PF05762">
    <property type="entry name" value="VWA_CoxE"/>
    <property type="match status" value="1"/>
</dbReference>
<comment type="caution">
    <text evidence="2">The sequence shown here is derived from an EMBL/GenBank/DDBJ whole genome shotgun (WGS) entry which is preliminary data.</text>
</comment>
<protein>
    <recommendedName>
        <fullName evidence="1">VWFA domain-containing protein</fullName>
    </recommendedName>
</protein>
<dbReference type="EMBL" id="QHBU01000198">
    <property type="protein sequence ID" value="PZR79578.1"/>
    <property type="molecule type" value="Genomic_DNA"/>
</dbReference>
<name>A0A2W6A2B4_9BACT</name>
<evidence type="ECO:0000313" key="3">
    <source>
        <dbReference type="Proteomes" id="UP000248724"/>
    </source>
</evidence>
<proteinExistence type="predicted"/>
<dbReference type="InterPro" id="IPR008912">
    <property type="entry name" value="Uncharacterised_CoxE"/>
</dbReference>
<dbReference type="Proteomes" id="UP000248724">
    <property type="component" value="Unassembled WGS sequence"/>
</dbReference>
<dbReference type="PIRSF" id="PIRSF010256">
    <property type="entry name" value="CoxE_vWa"/>
    <property type="match status" value="1"/>
</dbReference>
<dbReference type="InterPro" id="IPR011195">
    <property type="entry name" value="UCP010256"/>
</dbReference>
<dbReference type="SMART" id="SM00327">
    <property type="entry name" value="VWA"/>
    <property type="match status" value="1"/>
</dbReference>
<dbReference type="SUPFAM" id="SSF53300">
    <property type="entry name" value="vWA-like"/>
    <property type="match status" value="1"/>
</dbReference>
<gene>
    <name evidence="2" type="ORF">DLM65_10410</name>
</gene>
<feature type="domain" description="VWFA" evidence="1">
    <location>
        <begin position="205"/>
        <end position="376"/>
    </location>
</feature>
<dbReference type="CDD" id="cd00198">
    <property type="entry name" value="vWFA"/>
    <property type="match status" value="1"/>
</dbReference>
<accession>A0A2W6A2B4</accession>
<dbReference type="PANTHER" id="PTHR39338:SF6">
    <property type="entry name" value="BLL5662 PROTEIN"/>
    <property type="match status" value="1"/>
</dbReference>
<organism evidence="2 3">
    <name type="scientific">Candidatus Aeolococcus gillhamiae</name>
    <dbReference type="NCBI Taxonomy" id="3127015"/>
    <lineage>
        <taxon>Bacteria</taxon>
        <taxon>Bacillati</taxon>
        <taxon>Candidatus Dormiibacterota</taxon>
        <taxon>Candidatus Dormibacteria</taxon>
        <taxon>Candidatus Aeolococcales</taxon>
        <taxon>Candidatus Aeolococcaceae</taxon>
        <taxon>Candidatus Aeolococcus</taxon>
    </lineage>
</organism>
<dbReference type="InterPro" id="IPR036465">
    <property type="entry name" value="vWFA_dom_sf"/>
</dbReference>
<evidence type="ECO:0000259" key="1">
    <source>
        <dbReference type="SMART" id="SM00327"/>
    </source>
</evidence>
<sequence>MGADASTDSPAEGLVVGFASAARLAGLAVPTGSTLAFAEALSRVGVARRSSVYWAGRATLVRNPGDIATYDRVFDAFWAGFGVQASTTSVREILVAHDGDDAEDGADAQVRPDDRQAPRSALQVRYSAWETLGEKDFAAYTDDEWSEAQRLLVALRFAAELRRSRRRRPTHHRHAHPDLRATLRRAMRTGGEPMHLAYRRQTQRPRRVVLLLDVSGSMEPYARALLRFAHVALRARGAARTEVFTIGTRLTRLTRELSEPDPDAALGRAAIAVADWSGGTRLGEGLAQFNDRWGIRGAARGAVVAVLSDGWDRGDPAELAEQMARLGRVAHRVVWVNPLKASPGYAPLARGMAAALPYVDQFVDGHSLNALGSLAAVLSSAR</sequence>
<dbReference type="Gene3D" id="3.40.50.410">
    <property type="entry name" value="von Willebrand factor, type A domain"/>
    <property type="match status" value="1"/>
</dbReference>
<evidence type="ECO:0000313" key="2">
    <source>
        <dbReference type="EMBL" id="PZR79578.1"/>
    </source>
</evidence>
<reference evidence="2 3" key="1">
    <citation type="journal article" date="2017" name="Nature">
        <title>Atmospheric trace gases support primary production in Antarctic desert surface soil.</title>
        <authorList>
            <person name="Ji M."/>
            <person name="Greening C."/>
            <person name="Vanwonterghem I."/>
            <person name="Carere C.R."/>
            <person name="Bay S.K."/>
            <person name="Steen J.A."/>
            <person name="Montgomery K."/>
            <person name="Lines T."/>
            <person name="Beardall J."/>
            <person name="van Dorst J."/>
            <person name="Snape I."/>
            <person name="Stott M.B."/>
            <person name="Hugenholtz P."/>
            <person name="Ferrari B.C."/>
        </authorList>
    </citation>
    <scope>NUCLEOTIDE SEQUENCE [LARGE SCALE GENOMIC DNA]</scope>
    <source>
        <strain evidence="2">RRmetagenome_bin12</strain>
    </source>
</reference>
<dbReference type="AlphaFoldDB" id="A0A2W6A2B4"/>
<dbReference type="InterPro" id="IPR002035">
    <property type="entry name" value="VWF_A"/>
</dbReference>